<dbReference type="InterPro" id="IPR011646">
    <property type="entry name" value="KAP_P-loop"/>
</dbReference>
<evidence type="ECO:0000259" key="2">
    <source>
        <dbReference type="Pfam" id="PF07693"/>
    </source>
</evidence>
<evidence type="ECO:0000313" key="3">
    <source>
        <dbReference type="EMBL" id="RLL35563.1"/>
    </source>
</evidence>
<accession>A0A498CWV2</accession>
<dbReference type="AlphaFoldDB" id="A0A498CWV2"/>
<dbReference type="Proteomes" id="UP000267166">
    <property type="component" value="Unassembled WGS sequence"/>
</dbReference>
<sequence>MATNQVDIKRDNFENIQKAWEGDLWDREHLGTQLTNYVDRLQCGAVLALDARWGEGKTWFVRHWAKHLDDTEHNVIYLDAFANDYLEDPFLVIASEIASKLDKSAENKPLVHKFKKAVAVMQQGLLTLAPTLIASMISCALTGGIIPLIKIDSEKITDKLDDAIDKVTENIGEKVTEAIQAKIDSYEEEKSSIIAFKQTLAQLAENLDKPLVFIIDELDRCRPDFAIRLIERIKHFFDIRKIVFVLVMNKNQLINGIQHIYGYDNESSKVYLEKFIDFDIPLRNHVNILDKNKSNLEVISKLLKLVGEESVDIALVVLLSINKDISTRELKRKINLYALLKKEKLENNIFIALGVIKGARDLFHDMERIAVLIMKMKQGNENVSGLNMAHFNIENFKEIVEKEFNVELLIINDYLENVSMMEDLRTRYQHNTYEIEYTKFLNKYAFKPSEEMQYHLFQQQYLNYIENSVWLEG</sequence>
<gene>
    <name evidence="3" type="ORF">D9K80_08020</name>
</gene>
<keyword evidence="1" id="KW-0472">Membrane</keyword>
<dbReference type="InterPro" id="IPR027417">
    <property type="entry name" value="P-loop_NTPase"/>
</dbReference>
<evidence type="ECO:0000256" key="1">
    <source>
        <dbReference type="SAM" id="Phobius"/>
    </source>
</evidence>
<dbReference type="Gene3D" id="3.40.50.300">
    <property type="entry name" value="P-loop containing nucleotide triphosphate hydrolases"/>
    <property type="match status" value="1"/>
</dbReference>
<comment type="caution">
    <text evidence="3">The sequence shown here is derived from an EMBL/GenBank/DDBJ whole genome shotgun (WGS) entry which is preliminary data.</text>
</comment>
<dbReference type="SUPFAM" id="SSF52540">
    <property type="entry name" value="P-loop containing nucleoside triphosphate hydrolases"/>
    <property type="match status" value="1"/>
</dbReference>
<protein>
    <submittedName>
        <fullName evidence="3">P-loop ATPase</fullName>
    </submittedName>
</protein>
<dbReference type="EMBL" id="RCHD01000015">
    <property type="protein sequence ID" value="RLL35563.1"/>
    <property type="molecule type" value="Genomic_DNA"/>
</dbReference>
<organism evidence="3 4">
    <name type="scientific">Acinetobacter cumulans</name>
    <dbReference type="NCBI Taxonomy" id="2136182"/>
    <lineage>
        <taxon>Bacteria</taxon>
        <taxon>Pseudomonadati</taxon>
        <taxon>Pseudomonadota</taxon>
        <taxon>Gammaproteobacteria</taxon>
        <taxon>Moraxellales</taxon>
        <taxon>Moraxellaceae</taxon>
        <taxon>Acinetobacter</taxon>
    </lineage>
</organism>
<keyword evidence="1" id="KW-1133">Transmembrane helix</keyword>
<feature type="domain" description="KAP NTPase" evidence="2">
    <location>
        <begin position="37"/>
        <end position="336"/>
    </location>
</feature>
<keyword evidence="1" id="KW-0812">Transmembrane</keyword>
<evidence type="ECO:0000313" key="4">
    <source>
        <dbReference type="Proteomes" id="UP000267166"/>
    </source>
</evidence>
<feature type="transmembrane region" description="Helical" evidence="1">
    <location>
        <begin position="125"/>
        <end position="149"/>
    </location>
</feature>
<proteinExistence type="predicted"/>
<reference evidence="3 4" key="1">
    <citation type="submission" date="2018-09" db="EMBL/GenBank/DDBJ databases">
        <title>The draft genome of Acinetobacter sp. strains.</title>
        <authorList>
            <person name="Qin J."/>
            <person name="Feng Y."/>
            <person name="Zong Z."/>
        </authorList>
    </citation>
    <scope>NUCLEOTIDE SEQUENCE [LARGE SCALE GENOMIC DNA]</scope>
    <source>
        <strain evidence="3 4">WCHAc060003</strain>
    </source>
</reference>
<name>A0A498CWV2_9GAMM</name>
<dbReference type="Pfam" id="PF07693">
    <property type="entry name" value="KAP_NTPase"/>
    <property type="match status" value="1"/>
</dbReference>
<dbReference type="RefSeq" id="WP_121594382.1">
    <property type="nucleotide sequence ID" value="NZ_RCHD01000015.1"/>
</dbReference>